<feature type="compositionally biased region" description="Polar residues" evidence="1">
    <location>
        <begin position="124"/>
        <end position="147"/>
    </location>
</feature>
<dbReference type="PANTHER" id="PTHR33663">
    <property type="entry name" value="COILED-COIL DOMAIN-CONTAINING PROTEIN 177"/>
    <property type="match status" value="1"/>
</dbReference>
<dbReference type="GeneID" id="127750294"/>
<feature type="region of interest" description="Disordered" evidence="1">
    <location>
        <begin position="176"/>
        <end position="249"/>
    </location>
</feature>
<dbReference type="OrthoDB" id="200110at2759"/>
<evidence type="ECO:0000256" key="1">
    <source>
        <dbReference type="SAM" id="MobiDB-lite"/>
    </source>
</evidence>
<name>A0A9C6X1P4_FRAOC</name>
<dbReference type="KEGG" id="foc:127750294"/>
<feature type="region of interest" description="Disordered" evidence="1">
    <location>
        <begin position="124"/>
        <end position="148"/>
    </location>
</feature>
<proteinExistence type="predicted"/>
<dbReference type="PANTHER" id="PTHR33663:SF2">
    <property type="entry name" value="COILED-COIL DOMAIN-CONTAINING PROTEIN 177"/>
    <property type="match status" value="1"/>
</dbReference>
<reference evidence="3" key="1">
    <citation type="submission" date="2025-08" db="UniProtKB">
        <authorList>
            <consortium name="RefSeq"/>
        </authorList>
    </citation>
    <scope>IDENTIFICATION</scope>
    <source>
        <tissue evidence="3">Whole organism</tissue>
    </source>
</reference>
<organism evidence="2 3">
    <name type="scientific">Frankliniella occidentalis</name>
    <name type="common">Western flower thrips</name>
    <name type="synonym">Euthrips occidentalis</name>
    <dbReference type="NCBI Taxonomy" id="133901"/>
    <lineage>
        <taxon>Eukaryota</taxon>
        <taxon>Metazoa</taxon>
        <taxon>Ecdysozoa</taxon>
        <taxon>Arthropoda</taxon>
        <taxon>Hexapoda</taxon>
        <taxon>Insecta</taxon>
        <taxon>Pterygota</taxon>
        <taxon>Neoptera</taxon>
        <taxon>Paraneoptera</taxon>
        <taxon>Thysanoptera</taxon>
        <taxon>Terebrantia</taxon>
        <taxon>Thripoidea</taxon>
        <taxon>Thripidae</taxon>
        <taxon>Frankliniella</taxon>
    </lineage>
</organism>
<dbReference type="InterPro" id="IPR029090">
    <property type="entry name" value="DUF4659"/>
</dbReference>
<sequence length="249" mass="27887">MPPVVAVQQHWHWCSMQVERRGRWSPEPNAMAVSSVRLDKLDLFNFDSAPAWDSPVVLSSPRSLAACRRAGVKPVELLYRSEQEVLASLPPDVPGGVLQAVHRRAEEERQAKLRACRAIRHQMIQRQQQGDQVTGSPRRPTYQSTDLATAGMRDQGVFITERNAALVGPLFPAKKDVLRDSSPRSRYSPQEVKRQDFAKAGSPDRGTDVSFDFKKDFFKASSPDSPKNKADSLRTPSPDSRRRSASPEQ</sequence>
<feature type="compositionally biased region" description="Basic and acidic residues" evidence="1">
    <location>
        <begin position="205"/>
        <end position="218"/>
    </location>
</feature>
<evidence type="ECO:0000313" key="3">
    <source>
        <dbReference type="RefSeq" id="XP_052127494.1"/>
    </source>
</evidence>
<accession>A0A9C6X1P4</accession>
<protein>
    <submittedName>
        <fullName evidence="3">Coiled-coil domain-containing protein 177-like</fullName>
    </submittedName>
</protein>
<gene>
    <name evidence="3" type="primary">LOC127750294</name>
</gene>
<keyword evidence="2" id="KW-1185">Reference proteome</keyword>
<evidence type="ECO:0000313" key="2">
    <source>
        <dbReference type="Proteomes" id="UP000504606"/>
    </source>
</evidence>
<dbReference type="AlphaFoldDB" id="A0A9C6X1P4"/>
<dbReference type="RefSeq" id="XP_052127494.1">
    <property type="nucleotide sequence ID" value="XM_052271534.1"/>
</dbReference>
<dbReference type="Proteomes" id="UP000504606">
    <property type="component" value="Unplaced"/>
</dbReference>